<dbReference type="InterPro" id="IPR001854">
    <property type="entry name" value="Ribosomal_uL29"/>
</dbReference>
<dbReference type="GO" id="GO:0022625">
    <property type="term" value="C:cytosolic large ribosomal subunit"/>
    <property type="evidence" value="ECO:0007669"/>
    <property type="project" value="InterPro"/>
</dbReference>
<dbReference type="InterPro" id="IPR036049">
    <property type="entry name" value="Ribosomal_uL29_sf"/>
</dbReference>
<dbReference type="GO" id="GO:0003735">
    <property type="term" value="F:structural constituent of ribosome"/>
    <property type="evidence" value="ECO:0007669"/>
    <property type="project" value="InterPro"/>
</dbReference>
<dbReference type="SUPFAM" id="SSF46561">
    <property type="entry name" value="Ribosomal protein L29 (L29p)"/>
    <property type="match status" value="1"/>
</dbReference>
<dbReference type="RefSeq" id="XP_002489960.1">
    <property type="nucleotide sequence ID" value="XM_002489915.1"/>
</dbReference>
<dbReference type="Pfam" id="PF00831">
    <property type="entry name" value="Ribosomal_L29"/>
    <property type="match status" value="1"/>
</dbReference>
<dbReference type="CDD" id="cd00427">
    <property type="entry name" value="Ribosomal_L29_HIP"/>
    <property type="match status" value="1"/>
</dbReference>
<dbReference type="InParanoid" id="C4QWQ6"/>
<reference evidence="5 6" key="1">
    <citation type="journal article" date="2009" name="Nat. Biotechnol.">
        <title>Genome sequence of the recombinant protein production host Pichia pastoris.</title>
        <authorList>
            <person name="De Schutter K."/>
            <person name="Lin Y.C."/>
            <person name="Tiels P."/>
            <person name="Van Hecke A."/>
            <person name="Glinka S."/>
            <person name="Weber-Lehmann J."/>
            <person name="Rouze P."/>
            <person name="Van de Peer Y."/>
            <person name="Callewaert N."/>
        </authorList>
    </citation>
    <scope>NUCLEOTIDE SEQUENCE [LARGE SCALE GENOMIC DNA]</scope>
    <source>
        <strain evidence="6">GS115 / ATCC 20864</strain>
    </source>
</reference>
<dbReference type="Gene3D" id="1.10.287.310">
    <property type="match status" value="1"/>
</dbReference>
<evidence type="ECO:0000256" key="1">
    <source>
        <dbReference type="ARBA" id="ARBA00009254"/>
    </source>
</evidence>
<dbReference type="GO" id="GO:0000463">
    <property type="term" value="P:maturation of LSU-rRNA from tricistronic rRNA transcript (SSU-rRNA, 5.8S rRNA, LSU-rRNA)"/>
    <property type="evidence" value="ECO:0007669"/>
    <property type="project" value="InterPro"/>
</dbReference>
<dbReference type="SMR" id="C4QWQ6"/>
<dbReference type="GeneID" id="8196803"/>
<dbReference type="PANTHER" id="PTHR45722:SF2">
    <property type="entry name" value="LARGE RIBOSOMAL SUBUNIT PROTEIN UL29-RELATED"/>
    <property type="match status" value="1"/>
</dbReference>
<sequence length="120" mass="13892">MAGLNAKELRAKSEQELEAELIEQKKKLAQLKVQKLTKASVPEIKAVRKDIARVLTVINLQKRDAVRESYAGKEHIPKQLREKKTRALRRALTAEEKSHETVRQRNRRVAFPRRLYAVKA</sequence>
<dbReference type="KEGG" id="ppa:PAS_chr1-1_0302"/>
<dbReference type="PANTHER" id="PTHR45722">
    <property type="entry name" value="60S RIBOSOMAL PROTEIN L35"/>
    <property type="match status" value="1"/>
</dbReference>
<dbReference type="STRING" id="644223.C4QWQ6"/>
<evidence type="ECO:0000256" key="2">
    <source>
        <dbReference type="ARBA" id="ARBA00022980"/>
    </source>
</evidence>
<dbReference type="NCBIfam" id="TIGR00012">
    <property type="entry name" value="L29"/>
    <property type="match status" value="1"/>
</dbReference>
<dbReference type="AlphaFoldDB" id="C4QWQ6"/>
<protein>
    <submittedName>
        <fullName evidence="5">Protein component of the large (60S) ribosomal subunit, identical to Rpl35Ap</fullName>
    </submittedName>
</protein>
<dbReference type="FunFam" id="1.10.287.310:FF:000002">
    <property type="entry name" value="60S ribosomal protein L35"/>
    <property type="match status" value="1"/>
</dbReference>
<keyword evidence="2" id="KW-0689">Ribosomal protein</keyword>
<dbReference type="FunCoup" id="C4QWQ6">
    <property type="interactions" value="934"/>
</dbReference>
<gene>
    <name evidence="5" type="ordered locus">PAS_chr1-1_0302</name>
</gene>
<organism evidence="5 6">
    <name type="scientific">Komagataella phaffii (strain GS115 / ATCC 20864)</name>
    <name type="common">Yeast</name>
    <name type="synonym">Pichia pastoris</name>
    <dbReference type="NCBI Taxonomy" id="644223"/>
    <lineage>
        <taxon>Eukaryota</taxon>
        <taxon>Fungi</taxon>
        <taxon>Dikarya</taxon>
        <taxon>Ascomycota</taxon>
        <taxon>Saccharomycotina</taxon>
        <taxon>Pichiomycetes</taxon>
        <taxon>Pichiales</taxon>
        <taxon>Pichiaceae</taxon>
        <taxon>Komagataella</taxon>
    </lineage>
</organism>
<dbReference type="OMA" id="VMNQKAR"/>
<dbReference type="GO" id="GO:0002181">
    <property type="term" value="P:cytoplasmic translation"/>
    <property type="evidence" value="ECO:0007669"/>
    <property type="project" value="UniProtKB-ARBA"/>
</dbReference>
<feature type="coiled-coil region" evidence="4">
    <location>
        <begin position="12"/>
        <end position="39"/>
    </location>
</feature>
<name>C4QWQ6_KOMPG</name>
<dbReference type="Gene3D" id="6.10.250.3450">
    <property type="match status" value="1"/>
</dbReference>
<dbReference type="InterPro" id="IPR045059">
    <property type="entry name" value="Ribosomal_uL29_euk"/>
</dbReference>
<dbReference type="GO" id="GO:0003729">
    <property type="term" value="F:mRNA binding"/>
    <property type="evidence" value="ECO:0007669"/>
    <property type="project" value="TreeGrafter"/>
</dbReference>
<accession>C4QWQ6</accession>
<dbReference type="eggNOG" id="KOG3436">
    <property type="taxonomic scope" value="Eukaryota"/>
</dbReference>
<keyword evidence="4" id="KW-0175">Coiled coil</keyword>
<comment type="similarity">
    <text evidence="1">Belongs to the universal ribosomal protein uL29 family.</text>
</comment>
<evidence type="ECO:0000313" key="5">
    <source>
        <dbReference type="EMBL" id="CAY67679.1"/>
    </source>
</evidence>
<dbReference type="HOGENOM" id="CLU_110381_0_1_1"/>
<dbReference type="EMBL" id="FN392319">
    <property type="protein sequence ID" value="CAY67679.1"/>
    <property type="molecule type" value="Genomic_DNA"/>
</dbReference>
<keyword evidence="6" id="KW-1185">Reference proteome</keyword>
<dbReference type="FunFam" id="6.10.250.3450:FF:000001">
    <property type="entry name" value="60S ribosomal protein L35"/>
    <property type="match status" value="1"/>
</dbReference>
<proteinExistence type="inferred from homology"/>
<dbReference type="Proteomes" id="UP000000314">
    <property type="component" value="Chromosome 1"/>
</dbReference>
<evidence type="ECO:0000313" key="6">
    <source>
        <dbReference type="Proteomes" id="UP000000314"/>
    </source>
</evidence>
<dbReference type="OrthoDB" id="528635at2759"/>
<dbReference type="GO" id="GO:0030687">
    <property type="term" value="C:preribosome, large subunit precursor"/>
    <property type="evidence" value="ECO:0007669"/>
    <property type="project" value="UniProtKB-ARBA"/>
</dbReference>
<evidence type="ECO:0000256" key="4">
    <source>
        <dbReference type="SAM" id="Coils"/>
    </source>
</evidence>
<dbReference type="HAMAP" id="MF_00374">
    <property type="entry name" value="Ribosomal_uL29"/>
    <property type="match status" value="1"/>
</dbReference>
<keyword evidence="3" id="KW-0687">Ribonucleoprotein</keyword>
<evidence type="ECO:0000256" key="3">
    <source>
        <dbReference type="ARBA" id="ARBA00023274"/>
    </source>
</evidence>